<keyword evidence="9" id="KW-0349">Heme</keyword>
<dbReference type="NCBIfam" id="TIGR02968">
    <property type="entry name" value="succ_dehyd_anc"/>
    <property type="match status" value="1"/>
</dbReference>
<evidence type="ECO:0000313" key="17">
    <source>
        <dbReference type="EMBL" id="RPF70556.1"/>
    </source>
</evidence>
<evidence type="ECO:0000256" key="16">
    <source>
        <dbReference type="SAM" id="Phobius"/>
    </source>
</evidence>
<evidence type="ECO:0000313" key="18">
    <source>
        <dbReference type="Proteomes" id="UP000275232"/>
    </source>
</evidence>
<name>A0A3N5CQA6_9SPHN</name>
<evidence type="ECO:0000256" key="3">
    <source>
        <dbReference type="ARBA" id="ARBA00004141"/>
    </source>
</evidence>
<dbReference type="InterPro" id="IPR034804">
    <property type="entry name" value="SQR/QFR_C/D"/>
</dbReference>
<keyword evidence="11" id="KW-0479">Metal-binding</keyword>
<comment type="function">
    <text evidence="2">Membrane-anchoring subunit of succinate dehydrogenase (SDH).</text>
</comment>
<dbReference type="EMBL" id="RPFZ01000001">
    <property type="protein sequence ID" value="RPF70556.1"/>
    <property type="molecule type" value="Genomic_DNA"/>
</dbReference>
<dbReference type="GO" id="GO:0006099">
    <property type="term" value="P:tricarboxylic acid cycle"/>
    <property type="evidence" value="ECO:0007669"/>
    <property type="project" value="UniProtKB-UniPathway"/>
</dbReference>
<keyword evidence="12" id="KW-0249">Electron transport</keyword>
<evidence type="ECO:0000256" key="2">
    <source>
        <dbReference type="ARBA" id="ARBA00004050"/>
    </source>
</evidence>
<dbReference type="GO" id="GO:0020037">
    <property type="term" value="F:heme binding"/>
    <property type="evidence" value="ECO:0007669"/>
    <property type="project" value="InterPro"/>
</dbReference>
<organism evidence="17 18">
    <name type="scientific">Aurantiacibacter spongiae</name>
    <dbReference type="NCBI Taxonomy" id="2488860"/>
    <lineage>
        <taxon>Bacteria</taxon>
        <taxon>Pseudomonadati</taxon>
        <taxon>Pseudomonadota</taxon>
        <taxon>Alphaproteobacteria</taxon>
        <taxon>Sphingomonadales</taxon>
        <taxon>Erythrobacteraceae</taxon>
        <taxon>Aurantiacibacter</taxon>
    </lineage>
</organism>
<dbReference type="GO" id="GO:0046872">
    <property type="term" value="F:metal ion binding"/>
    <property type="evidence" value="ECO:0007669"/>
    <property type="project" value="UniProtKB-KW"/>
</dbReference>
<comment type="subcellular location">
    <subcellularLocation>
        <location evidence="3">Membrane</location>
        <topology evidence="3">Multi-pass membrane protein</topology>
    </subcellularLocation>
</comment>
<dbReference type="InterPro" id="IPR000701">
    <property type="entry name" value="SuccDH_FuR_B_TM-su"/>
</dbReference>
<evidence type="ECO:0000256" key="6">
    <source>
        <dbReference type="ARBA" id="ARBA00019425"/>
    </source>
</evidence>
<reference evidence="17 18" key="1">
    <citation type="submission" date="2018-11" db="EMBL/GenBank/DDBJ databases">
        <title>Erythrobacter spongiae sp. nov., isolated from a marine sponge.</title>
        <authorList>
            <person name="Zhuang L."/>
            <person name="Luo L."/>
        </authorList>
    </citation>
    <scope>NUCLEOTIDE SEQUENCE [LARGE SCALE GENOMIC DNA]</scope>
    <source>
        <strain evidence="17 18">HN-E23</strain>
    </source>
</reference>
<evidence type="ECO:0000256" key="4">
    <source>
        <dbReference type="ARBA" id="ARBA00005163"/>
    </source>
</evidence>
<dbReference type="Pfam" id="PF01127">
    <property type="entry name" value="Sdh_cyt"/>
    <property type="match status" value="1"/>
</dbReference>
<gene>
    <name evidence="17" type="primary">sdhD</name>
    <name evidence="17" type="ORF">EG799_02155</name>
</gene>
<keyword evidence="7" id="KW-0813">Transport</keyword>
<dbReference type="Proteomes" id="UP000275232">
    <property type="component" value="Unassembled WGS sequence"/>
</dbReference>
<evidence type="ECO:0000256" key="5">
    <source>
        <dbReference type="ARBA" id="ARBA00011558"/>
    </source>
</evidence>
<dbReference type="RefSeq" id="WP_123878142.1">
    <property type="nucleotide sequence ID" value="NZ_RPFZ01000001.1"/>
</dbReference>
<feature type="transmembrane region" description="Helical" evidence="16">
    <location>
        <begin position="108"/>
        <end position="134"/>
    </location>
</feature>
<evidence type="ECO:0000256" key="15">
    <source>
        <dbReference type="ARBA" id="ARBA00023136"/>
    </source>
</evidence>
<comment type="pathway">
    <text evidence="4">Carbohydrate metabolism; tricarboxylic acid cycle.</text>
</comment>
<dbReference type="Gene3D" id="1.20.1300.10">
    <property type="entry name" value="Fumarate reductase/succinate dehydrogenase, transmembrane subunit"/>
    <property type="match status" value="1"/>
</dbReference>
<dbReference type="UniPathway" id="UPA00223"/>
<dbReference type="InterPro" id="IPR014312">
    <property type="entry name" value="Succ_DH_anchor"/>
</dbReference>
<keyword evidence="13 16" id="KW-1133">Transmembrane helix</keyword>
<comment type="caution">
    <text evidence="17">The sequence shown here is derived from an EMBL/GenBank/DDBJ whole genome shotgun (WGS) entry which is preliminary data.</text>
</comment>
<evidence type="ECO:0000256" key="7">
    <source>
        <dbReference type="ARBA" id="ARBA00022448"/>
    </source>
</evidence>
<evidence type="ECO:0000256" key="10">
    <source>
        <dbReference type="ARBA" id="ARBA00022692"/>
    </source>
</evidence>
<keyword evidence="15 16" id="KW-0472">Membrane</keyword>
<accession>A0A3N5CQA6</accession>
<comment type="cofactor">
    <cofactor evidence="1">
        <name>heme</name>
        <dbReference type="ChEBI" id="CHEBI:30413"/>
    </cofactor>
</comment>
<evidence type="ECO:0000256" key="13">
    <source>
        <dbReference type="ARBA" id="ARBA00022989"/>
    </source>
</evidence>
<protein>
    <recommendedName>
        <fullName evidence="6">Succinate dehydrogenase hydrophobic membrane anchor subunit</fullName>
    </recommendedName>
</protein>
<feature type="transmembrane region" description="Helical" evidence="16">
    <location>
        <begin position="69"/>
        <end position="88"/>
    </location>
</feature>
<keyword evidence="14" id="KW-0408">Iron</keyword>
<feature type="transmembrane region" description="Helical" evidence="16">
    <location>
        <begin position="38"/>
        <end position="57"/>
    </location>
</feature>
<keyword evidence="18" id="KW-1185">Reference proteome</keyword>
<keyword evidence="10 16" id="KW-0812">Transmembrane</keyword>
<dbReference type="AlphaFoldDB" id="A0A3N5CQA6"/>
<evidence type="ECO:0000256" key="14">
    <source>
        <dbReference type="ARBA" id="ARBA00023004"/>
    </source>
</evidence>
<evidence type="ECO:0000256" key="9">
    <source>
        <dbReference type="ARBA" id="ARBA00022617"/>
    </source>
</evidence>
<dbReference type="CDD" id="cd03495">
    <property type="entry name" value="SQR_TypeC_SdhD_like"/>
    <property type="match status" value="1"/>
</dbReference>
<evidence type="ECO:0000256" key="1">
    <source>
        <dbReference type="ARBA" id="ARBA00001971"/>
    </source>
</evidence>
<sequence length="138" mass="14586">MGRNTTLERAGGKGTAIGQVRGLGSSHEGPHHWMLQRFTAIGNLVTVVFLGLSLAFLPDRSYASVSGWLGEPLPAFMIALLVISTFWHARLGLQVMIEDYVDSPGNKFAAVTLLNLVAVAGAAFGLFCLARLAFAGAA</sequence>
<proteinExistence type="predicted"/>
<evidence type="ECO:0000256" key="11">
    <source>
        <dbReference type="ARBA" id="ARBA00022723"/>
    </source>
</evidence>
<dbReference type="SUPFAM" id="SSF81343">
    <property type="entry name" value="Fumarate reductase respiratory complex transmembrane subunits"/>
    <property type="match status" value="1"/>
</dbReference>
<comment type="subunit">
    <text evidence="5">Part of an enzyme complex containing four subunits: a flavoprotein, an iron-sulfur protein, plus two membrane-anchoring proteins, SdhC and SdhD.</text>
</comment>
<dbReference type="OrthoDB" id="9809280at2"/>
<evidence type="ECO:0000256" key="12">
    <source>
        <dbReference type="ARBA" id="ARBA00022982"/>
    </source>
</evidence>
<evidence type="ECO:0000256" key="8">
    <source>
        <dbReference type="ARBA" id="ARBA00022532"/>
    </source>
</evidence>
<dbReference type="GO" id="GO:0016020">
    <property type="term" value="C:membrane"/>
    <property type="evidence" value="ECO:0007669"/>
    <property type="project" value="UniProtKB-SubCell"/>
</dbReference>
<keyword evidence="8" id="KW-0816">Tricarboxylic acid cycle</keyword>